<dbReference type="Proteomes" id="UP000192840">
    <property type="component" value="Unassembled WGS sequence"/>
</dbReference>
<keyword evidence="3" id="KW-1185">Reference proteome</keyword>
<dbReference type="eggNOG" id="ENOG5032MXY">
    <property type="taxonomic scope" value="Bacteria"/>
</dbReference>
<accession>A0A1W2FQB8</accession>
<proteinExistence type="predicted"/>
<dbReference type="EMBL" id="FWYC01000020">
    <property type="protein sequence ID" value="SMD23902.1"/>
    <property type="molecule type" value="Genomic_DNA"/>
</dbReference>
<gene>
    <name evidence="2" type="ORF">SAMN05660733_07432</name>
</gene>
<dbReference type="STRING" id="40571.SAMN05660733_07432"/>
<dbReference type="AlphaFoldDB" id="A0A1W2FQB8"/>
<feature type="region of interest" description="Disordered" evidence="1">
    <location>
        <begin position="88"/>
        <end position="110"/>
    </location>
</feature>
<evidence type="ECO:0000256" key="1">
    <source>
        <dbReference type="SAM" id="MobiDB-lite"/>
    </source>
</evidence>
<evidence type="ECO:0000313" key="2">
    <source>
        <dbReference type="EMBL" id="SMD23902.1"/>
    </source>
</evidence>
<reference evidence="3" key="1">
    <citation type="submission" date="2017-04" db="EMBL/GenBank/DDBJ databases">
        <authorList>
            <person name="Varghese N."/>
            <person name="Submissions S."/>
        </authorList>
    </citation>
    <scope>NUCLEOTIDE SEQUENCE [LARGE SCALE GENOMIC DNA]</scope>
    <source>
        <strain evidence="3">DSM 44073</strain>
    </source>
</reference>
<name>A0A1W2FQB8_9PSEU</name>
<protein>
    <submittedName>
        <fullName evidence="2">Uncharacterized protein</fullName>
    </submittedName>
</protein>
<organism evidence="2 3">
    <name type="scientific">Lentzea albidocapillata</name>
    <dbReference type="NCBI Taxonomy" id="40571"/>
    <lineage>
        <taxon>Bacteria</taxon>
        <taxon>Bacillati</taxon>
        <taxon>Actinomycetota</taxon>
        <taxon>Actinomycetes</taxon>
        <taxon>Pseudonocardiales</taxon>
        <taxon>Pseudonocardiaceae</taxon>
        <taxon>Lentzea</taxon>
    </lineage>
</organism>
<evidence type="ECO:0000313" key="3">
    <source>
        <dbReference type="Proteomes" id="UP000192840"/>
    </source>
</evidence>
<sequence>MDVVSVHRAGGAPSLVSISVSPVDRIDGFRRMTPLEATVPVVVNLTLLQAAVLARAAVVVTSALDCKDANAAAQGLLMFRQAVAHAVSNDTTHHSTEQLRPVNRPRRRAG</sequence>